<reference evidence="2" key="2">
    <citation type="submission" date="2020-02" db="EMBL/GenBank/DDBJ databases">
        <authorList>
            <person name="Littmann E."/>
            <person name="Sorbara M."/>
        </authorList>
    </citation>
    <scope>NUCLEOTIDE SEQUENCE</scope>
    <source>
        <strain evidence="2">MSK.22.53</strain>
    </source>
</reference>
<sequence>LTANFKEVEHSYLIYVESPDPQMGTVTMDPANEGNIYKEGTEITVKAEPKAGYEFAQWLEVTKADGEEVLTPVEGAQAEYKFNAESDRVLRAEFRLAPVPETY</sequence>
<reference evidence="2" key="1">
    <citation type="journal article" date="2020" name="Cell Host Microbe">
        <title>Functional and Genomic Variation between Human-Derived Isolates of Lachnospiraceae Reveals Inter- and Intra-Species Diversity.</title>
        <authorList>
            <person name="Sorbara M.T."/>
            <person name="Littmann E.R."/>
            <person name="Fontana E."/>
            <person name="Moody T.U."/>
            <person name="Kohout C.E."/>
            <person name="Gjonbalaj M."/>
            <person name="Eaton V."/>
            <person name="Seok R."/>
            <person name="Leiner I.M."/>
            <person name="Pamer E.G."/>
        </authorList>
    </citation>
    <scope>NUCLEOTIDE SEQUENCE</scope>
    <source>
        <strain evidence="2">MSK.22.53</strain>
    </source>
</reference>
<dbReference type="RefSeq" id="WP_202031513.1">
    <property type="nucleotide sequence ID" value="NZ_JAAIRM010000118.1"/>
</dbReference>
<dbReference type="AlphaFoldDB" id="A0AAJ3FAN9"/>
<feature type="non-terminal residue" evidence="2">
    <location>
        <position position="1"/>
    </location>
</feature>
<evidence type="ECO:0000259" key="1">
    <source>
        <dbReference type="Pfam" id="PF18998"/>
    </source>
</evidence>
<name>A0AAJ3FAN9_MEDGN</name>
<accession>A0AAJ3FAN9</accession>
<evidence type="ECO:0000313" key="3">
    <source>
        <dbReference type="Proteomes" id="UP001296643"/>
    </source>
</evidence>
<dbReference type="EMBL" id="JAAIRM010000118">
    <property type="protein sequence ID" value="NSI21029.1"/>
    <property type="molecule type" value="Genomic_DNA"/>
</dbReference>
<dbReference type="InterPro" id="IPR044060">
    <property type="entry name" value="Bacterial_rp_domain"/>
</dbReference>
<protein>
    <recommendedName>
        <fullName evidence="1">Bacterial repeat domain-containing protein</fullName>
    </recommendedName>
</protein>
<organism evidence="2 3">
    <name type="scientific">Mediterraneibacter gnavus</name>
    <name type="common">Ruminococcus gnavus</name>
    <dbReference type="NCBI Taxonomy" id="33038"/>
    <lineage>
        <taxon>Bacteria</taxon>
        <taxon>Bacillati</taxon>
        <taxon>Bacillota</taxon>
        <taxon>Clostridia</taxon>
        <taxon>Lachnospirales</taxon>
        <taxon>Lachnospiraceae</taxon>
        <taxon>Mediterraneibacter</taxon>
    </lineage>
</organism>
<proteinExistence type="predicted"/>
<comment type="caution">
    <text evidence="2">The sequence shown here is derived from an EMBL/GenBank/DDBJ whole genome shotgun (WGS) entry which is preliminary data.</text>
</comment>
<dbReference type="Pfam" id="PF18998">
    <property type="entry name" value="Flg_new_2"/>
    <property type="match status" value="1"/>
</dbReference>
<dbReference type="Proteomes" id="UP001296643">
    <property type="component" value="Unassembled WGS sequence"/>
</dbReference>
<evidence type="ECO:0000313" key="2">
    <source>
        <dbReference type="EMBL" id="NSI21029.1"/>
    </source>
</evidence>
<feature type="non-terminal residue" evidence="2">
    <location>
        <position position="103"/>
    </location>
</feature>
<feature type="domain" description="Bacterial repeat" evidence="1">
    <location>
        <begin position="22"/>
        <end position="94"/>
    </location>
</feature>
<gene>
    <name evidence="2" type="ORF">G4958_17275</name>
</gene>